<dbReference type="Proteomes" id="UP001484535">
    <property type="component" value="Unassembled WGS sequence"/>
</dbReference>
<keyword evidence="2" id="KW-1133">Transmembrane helix</keyword>
<sequence length="281" mass="30030">MSCATLALASCGQQGEYSAVEERLTTMDMAEPSAPAEDAASGEIPVSIPQIAYVYEYGFRLAANDMAPLQERHVALCESMGPQQCRVLEMRSSGDEGDYAYGSLNLAVAADKARAFGAQLAATAGEAGGEQVSSAITGEDLSKQIVDTEARLRARTALRDRLMEVLETRRGTVAELVEAERAVAQVNEEIDQARSWLAEMRGRVDFSRVNVQYQSGAPSGGGFTEPIRHAFGSVGSVLGNVIAALIVLATAAIPIGLVVWLGLLGWRRWRPKKNPAPDTES</sequence>
<feature type="coiled-coil region" evidence="1">
    <location>
        <begin position="169"/>
        <end position="196"/>
    </location>
</feature>
<feature type="transmembrane region" description="Helical" evidence="2">
    <location>
        <begin position="241"/>
        <end position="264"/>
    </location>
</feature>
<gene>
    <name evidence="4" type="ORF">ABDJ38_07280</name>
</gene>
<evidence type="ECO:0000259" key="3">
    <source>
        <dbReference type="Pfam" id="PF14257"/>
    </source>
</evidence>
<evidence type="ECO:0000313" key="4">
    <source>
        <dbReference type="EMBL" id="MEN7536972.1"/>
    </source>
</evidence>
<name>A0ABV0CWC7_9SPHN</name>
<proteinExistence type="predicted"/>
<evidence type="ECO:0000313" key="5">
    <source>
        <dbReference type="Proteomes" id="UP001484535"/>
    </source>
</evidence>
<keyword evidence="2" id="KW-0472">Membrane</keyword>
<keyword evidence="2" id="KW-0812">Transmembrane</keyword>
<feature type="domain" description="DUF4349" evidence="3">
    <location>
        <begin position="54"/>
        <end position="266"/>
    </location>
</feature>
<reference evidence="4 5" key="1">
    <citation type="submission" date="2024-05" db="EMBL/GenBank/DDBJ databases">
        <authorList>
            <person name="Park S."/>
        </authorList>
    </citation>
    <scope>NUCLEOTIDE SEQUENCE [LARGE SCALE GENOMIC DNA]</scope>
    <source>
        <strain evidence="4 5">DGU5</strain>
    </source>
</reference>
<evidence type="ECO:0000256" key="1">
    <source>
        <dbReference type="SAM" id="Coils"/>
    </source>
</evidence>
<protein>
    <submittedName>
        <fullName evidence="4">DUF4349 domain-containing protein</fullName>
    </submittedName>
</protein>
<organism evidence="4 5">
    <name type="scientific">Aurantiacibacter flavus</name>
    <dbReference type="NCBI Taxonomy" id="3145232"/>
    <lineage>
        <taxon>Bacteria</taxon>
        <taxon>Pseudomonadati</taxon>
        <taxon>Pseudomonadota</taxon>
        <taxon>Alphaproteobacteria</taxon>
        <taxon>Sphingomonadales</taxon>
        <taxon>Erythrobacteraceae</taxon>
        <taxon>Aurantiacibacter</taxon>
    </lineage>
</organism>
<dbReference type="EMBL" id="JBDLBR010000002">
    <property type="protein sequence ID" value="MEN7536972.1"/>
    <property type="molecule type" value="Genomic_DNA"/>
</dbReference>
<keyword evidence="5" id="KW-1185">Reference proteome</keyword>
<dbReference type="Pfam" id="PF14257">
    <property type="entry name" value="DUF4349"/>
    <property type="match status" value="1"/>
</dbReference>
<dbReference type="InterPro" id="IPR025645">
    <property type="entry name" value="DUF4349"/>
</dbReference>
<accession>A0ABV0CWC7</accession>
<keyword evidence="1" id="KW-0175">Coiled coil</keyword>
<evidence type="ECO:0000256" key="2">
    <source>
        <dbReference type="SAM" id="Phobius"/>
    </source>
</evidence>
<comment type="caution">
    <text evidence="4">The sequence shown here is derived from an EMBL/GenBank/DDBJ whole genome shotgun (WGS) entry which is preliminary data.</text>
</comment>